<dbReference type="Proteomes" id="UP000001887">
    <property type="component" value="Chromosome"/>
</dbReference>
<keyword evidence="2" id="KW-1185">Reference proteome</keyword>
<dbReference type="KEGG" id="psl:Psta_2125"/>
<dbReference type="STRING" id="530564.Psta_2125"/>
<dbReference type="PANTHER" id="PTHR43737:SF1">
    <property type="entry name" value="DUF1501 DOMAIN-CONTAINING PROTEIN"/>
    <property type="match status" value="1"/>
</dbReference>
<dbReference type="SUPFAM" id="SSF53649">
    <property type="entry name" value="Alkaline phosphatase-like"/>
    <property type="match status" value="1"/>
</dbReference>
<dbReference type="Pfam" id="PF07394">
    <property type="entry name" value="DUF1501"/>
    <property type="match status" value="1"/>
</dbReference>
<name>D2R1T0_PIRSD</name>
<gene>
    <name evidence="1" type="ordered locus">Psta_2125</name>
</gene>
<evidence type="ECO:0008006" key="3">
    <source>
        <dbReference type="Google" id="ProtNLM"/>
    </source>
</evidence>
<reference evidence="1 2" key="1">
    <citation type="journal article" date="2009" name="Stand. Genomic Sci.">
        <title>Complete genome sequence of Pirellula staleyi type strain (ATCC 27377).</title>
        <authorList>
            <person name="Clum A."/>
            <person name="Tindall B.J."/>
            <person name="Sikorski J."/>
            <person name="Ivanova N."/>
            <person name="Mavrommatis K."/>
            <person name="Lucas S."/>
            <person name="Glavina del Rio T."/>
            <person name="Nolan M."/>
            <person name="Chen F."/>
            <person name="Tice H."/>
            <person name="Pitluck S."/>
            <person name="Cheng J.F."/>
            <person name="Chertkov O."/>
            <person name="Brettin T."/>
            <person name="Han C."/>
            <person name="Detter J.C."/>
            <person name="Kuske C."/>
            <person name="Bruce D."/>
            <person name="Goodwin L."/>
            <person name="Ovchinikova G."/>
            <person name="Pati A."/>
            <person name="Mikhailova N."/>
            <person name="Chen A."/>
            <person name="Palaniappan K."/>
            <person name="Land M."/>
            <person name="Hauser L."/>
            <person name="Chang Y.J."/>
            <person name="Jeffries C.D."/>
            <person name="Chain P."/>
            <person name="Rohde M."/>
            <person name="Goker M."/>
            <person name="Bristow J."/>
            <person name="Eisen J.A."/>
            <person name="Markowitz V."/>
            <person name="Hugenholtz P."/>
            <person name="Kyrpides N.C."/>
            <person name="Klenk H.P."/>
            <person name="Lapidus A."/>
        </authorList>
    </citation>
    <scope>NUCLEOTIDE SEQUENCE [LARGE SCALE GENOMIC DNA]</scope>
    <source>
        <strain evidence="2">ATCC 27377 / DSM 6068 / ICPB 4128</strain>
    </source>
</reference>
<dbReference type="eggNOG" id="COG4102">
    <property type="taxonomic scope" value="Bacteria"/>
</dbReference>
<accession>D2R1T0</accession>
<dbReference type="PANTHER" id="PTHR43737">
    <property type="entry name" value="BLL7424 PROTEIN"/>
    <property type="match status" value="1"/>
</dbReference>
<protein>
    <recommendedName>
        <fullName evidence="3">DUF1501 domain-containing protein</fullName>
    </recommendedName>
</protein>
<dbReference type="EMBL" id="CP001848">
    <property type="protein sequence ID" value="ADB16799.1"/>
    <property type="molecule type" value="Genomic_DNA"/>
</dbReference>
<evidence type="ECO:0000313" key="1">
    <source>
        <dbReference type="EMBL" id="ADB16799.1"/>
    </source>
</evidence>
<dbReference type="InterPro" id="IPR010869">
    <property type="entry name" value="DUF1501"/>
</dbReference>
<dbReference type="HOGENOM" id="CLU_035908_0_0_0"/>
<dbReference type="InterPro" id="IPR017850">
    <property type="entry name" value="Alkaline_phosphatase_core_sf"/>
</dbReference>
<organism evidence="1 2">
    <name type="scientific">Pirellula staleyi (strain ATCC 27377 / DSM 6068 / ICPB 4128)</name>
    <name type="common">Pirella staleyi</name>
    <dbReference type="NCBI Taxonomy" id="530564"/>
    <lineage>
        <taxon>Bacteria</taxon>
        <taxon>Pseudomonadati</taxon>
        <taxon>Planctomycetota</taxon>
        <taxon>Planctomycetia</taxon>
        <taxon>Pirellulales</taxon>
        <taxon>Pirellulaceae</taxon>
        <taxon>Pirellula</taxon>
    </lineage>
</organism>
<proteinExistence type="predicted"/>
<sequence>MFAFHRQTSITLGRGTQMNRREVLRAIPLAAASAGLLSWTDLVTLQAEDLRKRGKACILLWMGGGPSQFETWSPKPGTSTGGETKAIETSVAGIQISENMPNVAKQMQEICLIRSMNSREGAHPRATYLMHTGYLPTSSVKYPTLGSLVSKEIGDATSELPSFVRIGLGRGLDGGAGLLGVDFDPFSLQAAGRLPDNTALTTSETRFDRRLRLLSQIEGDYAQQGGRQVVSDHQKVYAQTAKMIKSPEMKTFELSGESAKTREAYGSSNFGKGCLLARRLIESGVTFVEVTHGNWDTHDDNFARSKELCGGMDQPYAALLADLKARGLLDSTLVVWMGEFGRTPRVNPRAGRDHYPKAFSVALSGCGVKGGQVIGATNKTGEEVTDKPVGVSDLLRTICHRLEIDADKENMSSIGRPIKLVDGGEVIQEVAG</sequence>
<evidence type="ECO:0000313" key="2">
    <source>
        <dbReference type="Proteomes" id="UP000001887"/>
    </source>
</evidence>
<dbReference type="Gene3D" id="3.40.720.10">
    <property type="entry name" value="Alkaline Phosphatase, subunit A"/>
    <property type="match status" value="1"/>
</dbReference>
<dbReference type="AlphaFoldDB" id="D2R1T0"/>